<proteinExistence type="predicted"/>
<evidence type="ECO:0000313" key="1">
    <source>
        <dbReference type="EMBL" id="SGY41119.1"/>
    </source>
</evidence>
<dbReference type="AlphaFoldDB" id="A0A2X0M628"/>
<gene>
    <name evidence="1" type="primary">BQ5605_C003g02472</name>
    <name evidence="1" type="ORF">BQ5605_C003G02472</name>
</gene>
<protein>
    <submittedName>
        <fullName evidence="1">BQ5605_C003g02472 protein</fullName>
    </submittedName>
</protein>
<reference evidence="1 2" key="1">
    <citation type="submission" date="2016-11" db="EMBL/GenBank/DDBJ databases">
        <authorList>
            <person name="Jaros S."/>
            <person name="Januszkiewicz K."/>
            <person name="Wedrychowicz H."/>
        </authorList>
    </citation>
    <scope>NUCLEOTIDE SEQUENCE [LARGE SCALE GENOMIC DNA]</scope>
</reference>
<dbReference type="EMBL" id="FQNC01000042">
    <property type="protein sequence ID" value="SGY41119.1"/>
    <property type="molecule type" value="Genomic_DNA"/>
</dbReference>
<name>A0A2X0M628_9BASI</name>
<accession>A0A2X0M628</accession>
<sequence>MMESRDDVEETERVCAFLAIVLGWGNMVMGAVSWVVLIAAEVIGAVASLVELSRRSTELAPGESVNFFSVRLANDVPVVATESNGGGTSPEAEFKIGAVRDSPARAGFVASAGGEGASTNTSGDLVAVVLEGSPTSATACSTMVFSRSRLRARASTEGTCSDEPDRGLDGKFNFEVFTGEVEGEAASAVATEEERLFPNHVLRLSKAVIVGGLEAVASFAADLFSRQDARLNDERLVDDELVPSFSRVPSFSKADISSGLESPSLDRLLQGRIRVVDADSSSPVAEVVASWAPFFPPTVGTVSIKLGSASAFSDCPTTGASAGAGSDKSGSLRSA</sequence>
<dbReference type="Proteomes" id="UP000249464">
    <property type="component" value="Unassembled WGS sequence"/>
</dbReference>
<organism evidence="1 2">
    <name type="scientific">Microbotryum silenes-dioicae</name>
    <dbReference type="NCBI Taxonomy" id="796604"/>
    <lineage>
        <taxon>Eukaryota</taxon>
        <taxon>Fungi</taxon>
        <taxon>Dikarya</taxon>
        <taxon>Basidiomycota</taxon>
        <taxon>Pucciniomycotina</taxon>
        <taxon>Microbotryomycetes</taxon>
        <taxon>Microbotryales</taxon>
        <taxon>Microbotryaceae</taxon>
        <taxon>Microbotryum</taxon>
    </lineage>
</organism>
<evidence type="ECO:0000313" key="2">
    <source>
        <dbReference type="Proteomes" id="UP000249464"/>
    </source>
</evidence>
<keyword evidence="2" id="KW-1185">Reference proteome</keyword>